<keyword evidence="1" id="KW-0472">Membrane</keyword>
<proteinExistence type="predicted"/>
<name>A0A1W1EKC3_9ZZZZ</name>
<organism evidence="2">
    <name type="scientific">hydrothermal vent metagenome</name>
    <dbReference type="NCBI Taxonomy" id="652676"/>
    <lineage>
        <taxon>unclassified sequences</taxon>
        <taxon>metagenomes</taxon>
        <taxon>ecological metagenomes</taxon>
    </lineage>
</organism>
<sequence length="61" mass="6888">MNKIREILKRYSMAFIFLLLVIIMMLLGTLGVTSFGNKMLEDMAGVDMQPRGVHLNTNSTL</sequence>
<accession>A0A1W1EKC3</accession>
<reference evidence="2" key="1">
    <citation type="submission" date="2016-10" db="EMBL/GenBank/DDBJ databases">
        <authorList>
            <person name="de Groot N.N."/>
        </authorList>
    </citation>
    <scope>NUCLEOTIDE SEQUENCE</scope>
</reference>
<evidence type="ECO:0000313" key="2">
    <source>
        <dbReference type="EMBL" id="SHO81329.1"/>
    </source>
</evidence>
<keyword evidence="1" id="KW-1133">Transmembrane helix</keyword>
<keyword evidence="1" id="KW-0812">Transmembrane</keyword>
<dbReference type="AlphaFoldDB" id="A0A1W1EKC3"/>
<feature type="transmembrane region" description="Helical" evidence="1">
    <location>
        <begin position="12"/>
        <end position="33"/>
    </location>
</feature>
<dbReference type="EMBL" id="FRYL01000038">
    <property type="protein sequence ID" value="SHO81329.1"/>
    <property type="molecule type" value="Genomic_DNA"/>
</dbReference>
<evidence type="ECO:0000256" key="1">
    <source>
        <dbReference type="SAM" id="Phobius"/>
    </source>
</evidence>
<protein>
    <submittedName>
        <fullName evidence="2">Uncharacterized protein</fullName>
    </submittedName>
</protein>
<gene>
    <name evidence="2" type="ORF">MNB_SV-15-895</name>
</gene>